<sequence>MASDGLRYDAVVVGGGHNGLVCAAYLARAGMKTVVLERRHLVGGAAVTEEVWPGFGVSTASYVVSLMSDVVVRELDLPKYGYHVYPLDPAYFAPFPDGSGFLLWDDPARAAEEIGKINARDGKAYLEYNRELGELADLVRPLLYKRPPDPGVRSLEDLVEALSLGRYAFGNRRSISRLVDLMTMSCADFLDRYFVDERIKGALAPGGVIGMWGGPMSPGSAYVLLHHRMGEIDGVTGGWGFVRGGMGGVSEAIAASARAAGAEIRTNAEVAAIDVSGGRATGVTLADGTGIEAGVVVSGAHPQTTLLSLLGAEHLPDELAR</sequence>
<dbReference type="SUPFAM" id="SSF51905">
    <property type="entry name" value="FAD/NAD(P)-binding domain"/>
    <property type="match status" value="1"/>
</dbReference>
<gene>
    <name evidence="5" type="ORF">AVDCRST_MAG82-1234</name>
</gene>
<dbReference type="GO" id="GO:0016491">
    <property type="term" value="F:oxidoreductase activity"/>
    <property type="evidence" value="ECO:0007669"/>
    <property type="project" value="InterPro"/>
</dbReference>
<evidence type="ECO:0000259" key="4">
    <source>
        <dbReference type="Pfam" id="PF01593"/>
    </source>
</evidence>
<name>A0A6J4PKN0_9ACTN</name>
<dbReference type="Gene3D" id="3.50.50.60">
    <property type="entry name" value="FAD/NAD(P)-binding domain"/>
    <property type="match status" value="2"/>
</dbReference>
<evidence type="ECO:0000256" key="3">
    <source>
        <dbReference type="ARBA" id="ARBA00040298"/>
    </source>
</evidence>
<dbReference type="InterPro" id="IPR036188">
    <property type="entry name" value="FAD/NAD-bd_sf"/>
</dbReference>
<dbReference type="Pfam" id="PF01593">
    <property type="entry name" value="Amino_oxidase"/>
    <property type="match status" value="1"/>
</dbReference>
<evidence type="ECO:0000313" key="5">
    <source>
        <dbReference type="EMBL" id="CAA9418015.1"/>
    </source>
</evidence>
<accession>A0A6J4PKN0</accession>
<comment type="subunit">
    <text evidence="2">Interacts with COX5B; this interaction may contribute to localize PYROXD2 to the inner face of the inner mitochondrial membrane.</text>
</comment>
<evidence type="ECO:0000256" key="1">
    <source>
        <dbReference type="ARBA" id="ARBA00037217"/>
    </source>
</evidence>
<dbReference type="EMBL" id="CADCVA010000168">
    <property type="protein sequence ID" value="CAA9418015.1"/>
    <property type="molecule type" value="Genomic_DNA"/>
</dbReference>
<proteinExistence type="predicted"/>
<dbReference type="InterPro" id="IPR002937">
    <property type="entry name" value="Amino_oxidase"/>
</dbReference>
<protein>
    <recommendedName>
        <fullName evidence="3">Pyridine nucleotide-disulfide oxidoreductase domain-containing protein 2</fullName>
    </recommendedName>
</protein>
<dbReference type="PANTHER" id="PTHR10668">
    <property type="entry name" value="PHYTOENE DEHYDROGENASE"/>
    <property type="match status" value="1"/>
</dbReference>
<evidence type="ECO:0000256" key="2">
    <source>
        <dbReference type="ARBA" id="ARBA00038825"/>
    </source>
</evidence>
<feature type="domain" description="Amine oxidase" evidence="4">
    <location>
        <begin position="19"/>
        <end position="304"/>
    </location>
</feature>
<reference evidence="5" key="1">
    <citation type="submission" date="2020-02" db="EMBL/GenBank/DDBJ databases">
        <authorList>
            <person name="Meier V. D."/>
        </authorList>
    </citation>
    <scope>NUCLEOTIDE SEQUENCE</scope>
    <source>
        <strain evidence="5">AVDCRST_MAG82</strain>
    </source>
</reference>
<organism evidence="5">
    <name type="scientific">uncultured Rubrobacteraceae bacterium</name>
    <dbReference type="NCBI Taxonomy" id="349277"/>
    <lineage>
        <taxon>Bacteria</taxon>
        <taxon>Bacillati</taxon>
        <taxon>Actinomycetota</taxon>
        <taxon>Rubrobacteria</taxon>
        <taxon>Rubrobacterales</taxon>
        <taxon>Rubrobacteraceae</taxon>
        <taxon>environmental samples</taxon>
    </lineage>
</organism>
<dbReference type="PANTHER" id="PTHR10668:SF103">
    <property type="entry name" value="PYRIDINE NUCLEOTIDE-DISULFIDE OXIDOREDUCTASE DOMAIN-CONTAINING PROTEIN 2"/>
    <property type="match status" value="1"/>
</dbReference>
<dbReference type="AlphaFoldDB" id="A0A6J4PKN0"/>
<comment type="function">
    <text evidence="1">Probable oxidoreductase that may play a role as regulator of mitochondrial function.</text>
</comment>